<gene>
    <name evidence="1" type="ORF">EXN24_17485</name>
</gene>
<dbReference type="Proteomes" id="UP000320858">
    <property type="component" value="Unassembled WGS sequence"/>
</dbReference>
<proteinExistence type="predicted"/>
<comment type="caution">
    <text evidence="1">The sequence shown here is derived from an EMBL/GenBank/DDBJ whole genome shotgun (WGS) entry which is preliminary data.</text>
</comment>
<sequence>MGANRSDICCTTRPASSYCFSAVNFTMPVGQLRFIHAGPGQFSTFASAEWIEKTFRQII</sequence>
<dbReference type="AlphaFoldDB" id="A0AA95AHT6"/>
<protein>
    <submittedName>
        <fullName evidence="1">Uncharacterized protein</fullName>
    </submittedName>
</protein>
<accession>A0AA95AHT6</accession>
<evidence type="ECO:0000313" key="2">
    <source>
        <dbReference type="Proteomes" id="UP000320858"/>
    </source>
</evidence>
<name>A0AA95AHT6_RHIRH</name>
<evidence type="ECO:0000313" key="1">
    <source>
        <dbReference type="EMBL" id="TRA88307.1"/>
    </source>
</evidence>
<organism evidence="1 2">
    <name type="scientific">Rhizobium rhizogenes</name>
    <name type="common">Agrobacterium rhizogenes</name>
    <dbReference type="NCBI Taxonomy" id="359"/>
    <lineage>
        <taxon>Bacteria</taxon>
        <taxon>Pseudomonadati</taxon>
        <taxon>Pseudomonadota</taxon>
        <taxon>Alphaproteobacteria</taxon>
        <taxon>Hyphomicrobiales</taxon>
        <taxon>Rhizobiaceae</taxon>
        <taxon>Rhizobium/Agrobacterium group</taxon>
        <taxon>Rhizobium</taxon>
    </lineage>
</organism>
<reference evidence="1 2" key="1">
    <citation type="journal article" date="2019" name="Appl. Microbiol. Biotechnol.">
        <title>Differential efficiency of wild type rhizogenic strains for rol gene transformation of plants.</title>
        <authorList>
            <person name="Desmet S."/>
            <person name="De Keyser E."/>
            <person name="Van Vaerenbergh J."/>
            <person name="Baeyen S."/>
            <person name="Van Huylenbroeck J."/>
            <person name="Geelen D."/>
            <person name="Dhooghe E."/>
        </authorList>
    </citation>
    <scope>NUCLEOTIDE SEQUENCE [LARGE SCALE GENOMIC DNA]</scope>
    <source>
        <strain evidence="1 2">B 4.1</strain>
    </source>
</reference>
<dbReference type="EMBL" id="SGOB01000003">
    <property type="protein sequence ID" value="TRA88307.1"/>
    <property type="molecule type" value="Genomic_DNA"/>
</dbReference>